<sequence length="113" mass="12717">MQNSELGDYIGAESCLEFVRDFNAFMPPADNVGSRRHRRVVEKEKKEYPPPISAWAMKKYSTSDGRVVIQEEKVKGKEYFEAHRANGRLILNLVTEDDEHAGVAVAASSPVHI</sequence>
<protein>
    <recommendedName>
        <fullName evidence="2">FAF domain-containing protein</fullName>
    </recommendedName>
</protein>
<proteinExistence type="inferred from homology"/>
<name>A0AAD1ZL45_9LAMI</name>
<evidence type="ECO:0000313" key="3">
    <source>
        <dbReference type="EMBL" id="CAI9771560.1"/>
    </source>
</evidence>
<evidence type="ECO:0000259" key="2">
    <source>
        <dbReference type="Pfam" id="PF11250"/>
    </source>
</evidence>
<dbReference type="Pfam" id="PF11250">
    <property type="entry name" value="FAF"/>
    <property type="match status" value="1"/>
</dbReference>
<organism evidence="3 4">
    <name type="scientific">Fraxinus pennsylvanica</name>
    <dbReference type="NCBI Taxonomy" id="56036"/>
    <lineage>
        <taxon>Eukaryota</taxon>
        <taxon>Viridiplantae</taxon>
        <taxon>Streptophyta</taxon>
        <taxon>Embryophyta</taxon>
        <taxon>Tracheophyta</taxon>
        <taxon>Spermatophyta</taxon>
        <taxon>Magnoliopsida</taxon>
        <taxon>eudicotyledons</taxon>
        <taxon>Gunneridae</taxon>
        <taxon>Pentapetalae</taxon>
        <taxon>asterids</taxon>
        <taxon>lamiids</taxon>
        <taxon>Lamiales</taxon>
        <taxon>Oleaceae</taxon>
        <taxon>Oleeae</taxon>
        <taxon>Fraxinus</taxon>
    </lineage>
</organism>
<gene>
    <name evidence="3" type="ORF">FPE_LOCUS18990</name>
</gene>
<reference evidence="3" key="1">
    <citation type="submission" date="2023-05" db="EMBL/GenBank/DDBJ databases">
        <authorList>
            <person name="Huff M."/>
        </authorList>
    </citation>
    <scope>NUCLEOTIDE SEQUENCE</scope>
</reference>
<dbReference type="PANTHER" id="PTHR33155:SF75">
    <property type="entry name" value="OS02G0750800 PROTEIN"/>
    <property type="match status" value="1"/>
</dbReference>
<evidence type="ECO:0000313" key="4">
    <source>
        <dbReference type="Proteomes" id="UP000834106"/>
    </source>
</evidence>
<dbReference type="PANTHER" id="PTHR33155">
    <property type="entry name" value="FANTASTIC FOUR-LIKE PROTEIN (DUF3049)"/>
    <property type="match status" value="1"/>
</dbReference>
<dbReference type="EMBL" id="OU503046">
    <property type="protein sequence ID" value="CAI9771560.1"/>
    <property type="molecule type" value="Genomic_DNA"/>
</dbReference>
<accession>A0AAD1ZL45</accession>
<dbReference type="InterPro" id="IPR046431">
    <property type="entry name" value="FAF_dom"/>
</dbReference>
<dbReference type="InterPro" id="IPR021410">
    <property type="entry name" value="FAF"/>
</dbReference>
<keyword evidence="4" id="KW-1185">Reference proteome</keyword>
<dbReference type="Proteomes" id="UP000834106">
    <property type="component" value="Chromosome 11"/>
</dbReference>
<evidence type="ECO:0000256" key="1">
    <source>
        <dbReference type="ARBA" id="ARBA00008690"/>
    </source>
</evidence>
<comment type="similarity">
    <text evidence="1">Belongs to the fantastic four family.</text>
</comment>
<dbReference type="AlphaFoldDB" id="A0AAD1ZL45"/>
<feature type="domain" description="FAF" evidence="2">
    <location>
        <begin position="47"/>
        <end position="93"/>
    </location>
</feature>